<dbReference type="PANTHER" id="PTHR42887:SF2">
    <property type="entry name" value="OS12G0638800 PROTEIN"/>
    <property type="match status" value="1"/>
</dbReference>
<keyword evidence="4" id="KW-1133">Transmembrane helix</keyword>
<dbReference type="InterPro" id="IPR023166">
    <property type="entry name" value="BaiN-like_dom_sf"/>
</dbReference>
<dbReference type="AlphaFoldDB" id="A0A6S6TPD8"/>
<keyword evidence="4" id="KW-0472">Membrane</keyword>
<reference evidence="7" key="1">
    <citation type="submission" date="2020-01" db="EMBL/GenBank/DDBJ databases">
        <authorList>
            <person name="Meier V. D."/>
            <person name="Meier V D."/>
        </authorList>
    </citation>
    <scope>NUCLEOTIDE SEQUENCE</scope>
    <source>
        <strain evidence="7">HLG_WM_MAG_09</strain>
    </source>
</reference>
<evidence type="ECO:0000256" key="1">
    <source>
        <dbReference type="ARBA" id="ARBA00001974"/>
    </source>
</evidence>
<dbReference type="Gene3D" id="1.10.8.260">
    <property type="entry name" value="HI0933 insert domain-like"/>
    <property type="match status" value="1"/>
</dbReference>
<keyword evidence="4" id="KW-0812">Transmembrane</keyword>
<dbReference type="Pfam" id="PF22780">
    <property type="entry name" value="HI0933_like_1st"/>
    <property type="match status" value="1"/>
</dbReference>
<dbReference type="InterPro" id="IPR036188">
    <property type="entry name" value="FAD/NAD-bd_sf"/>
</dbReference>
<gene>
    <name evidence="7" type="ORF">HELGO_WM15745</name>
</gene>
<feature type="domain" description="RsdA/BaiN/AoA(So)-like Rossmann fold-like" evidence="5">
    <location>
        <begin position="8"/>
        <end position="394"/>
    </location>
</feature>
<dbReference type="PRINTS" id="PR00368">
    <property type="entry name" value="FADPNR"/>
</dbReference>
<dbReference type="PRINTS" id="PR00411">
    <property type="entry name" value="PNDRDTASEI"/>
</dbReference>
<evidence type="ECO:0000256" key="4">
    <source>
        <dbReference type="SAM" id="Phobius"/>
    </source>
</evidence>
<dbReference type="Gene3D" id="3.50.50.60">
    <property type="entry name" value="FAD/NAD(P)-binding domain"/>
    <property type="match status" value="1"/>
</dbReference>
<keyword evidence="2" id="KW-0285">Flavoprotein</keyword>
<dbReference type="NCBIfam" id="TIGR00275">
    <property type="entry name" value="aminoacetone oxidase family FAD-binding enzyme"/>
    <property type="match status" value="1"/>
</dbReference>
<dbReference type="Pfam" id="PF03486">
    <property type="entry name" value="HI0933_like"/>
    <property type="match status" value="1"/>
</dbReference>
<dbReference type="Gene3D" id="2.40.30.10">
    <property type="entry name" value="Translation factors"/>
    <property type="match status" value="1"/>
</dbReference>
<dbReference type="PANTHER" id="PTHR42887">
    <property type="entry name" value="OS12G0638800 PROTEIN"/>
    <property type="match status" value="1"/>
</dbReference>
<dbReference type="InterPro" id="IPR055178">
    <property type="entry name" value="RsdA/BaiN/AoA(So)-like_dom"/>
</dbReference>
<evidence type="ECO:0000259" key="6">
    <source>
        <dbReference type="Pfam" id="PF22780"/>
    </source>
</evidence>
<proteinExistence type="predicted"/>
<dbReference type="InterPro" id="IPR004792">
    <property type="entry name" value="BaiN-like"/>
</dbReference>
<sequence length="396" mass="43442">MSKLISYDVLIVGAGAAGMMCAAVAGQRGRRVLLLDKADKPGKKILISGGGRCNFTNMYTEPSCYLSQNPHFCKSALARYTPWDFLALMEKHQLSWNEKTLGQLFCDQKSKAVVEMLRSECIEAGVEIRLNAEIDEIQQVAGGFEVQVGEQGLQAQSLVIATGGPSIPRMGATDFGLQVADQFGLKSIPFAPALVPFTFSQADLEGIFADLSGVSVEVRVGFADASFRENMLFTHRGLSGPAMLQISSYWQQGKTIQIDLYPDGNLSEWLTEQQQERPKAELKTVLQALYSKRLAQRLCEQVIPNKPLQQYSPAELEQVAESLHQWELMPAGTEGMRTAEVASGGVDTQELSSKTFQSKKVDGLYFIGETVDVTGWLGGYNFQWAWASGWCAGQVV</sequence>
<keyword evidence="3" id="KW-0274">FAD</keyword>
<dbReference type="InterPro" id="IPR057661">
    <property type="entry name" value="RsdA/BaiN/AoA(So)_Rossmann"/>
</dbReference>
<protein>
    <submittedName>
        <fullName evidence="7">NAD(FAD)-utilizing dehydrogenases</fullName>
    </submittedName>
</protein>
<accession>A0A6S6TPD8</accession>
<organism evidence="7">
    <name type="scientific">uncultured Thiotrichaceae bacterium</name>
    <dbReference type="NCBI Taxonomy" id="298394"/>
    <lineage>
        <taxon>Bacteria</taxon>
        <taxon>Pseudomonadati</taxon>
        <taxon>Pseudomonadota</taxon>
        <taxon>Gammaproteobacteria</taxon>
        <taxon>Thiotrichales</taxon>
        <taxon>Thiotrichaceae</taxon>
        <taxon>environmental samples</taxon>
    </lineage>
</organism>
<dbReference type="EMBL" id="CACVAT010000352">
    <property type="protein sequence ID" value="CAA6821125.1"/>
    <property type="molecule type" value="Genomic_DNA"/>
</dbReference>
<dbReference type="SUPFAM" id="SSF160996">
    <property type="entry name" value="HI0933 insert domain-like"/>
    <property type="match status" value="1"/>
</dbReference>
<feature type="domain" description="RsdA/BaiN/AoA(So)-like insert" evidence="6">
    <location>
        <begin position="192"/>
        <end position="341"/>
    </location>
</feature>
<evidence type="ECO:0000259" key="5">
    <source>
        <dbReference type="Pfam" id="PF03486"/>
    </source>
</evidence>
<feature type="transmembrane region" description="Helical" evidence="4">
    <location>
        <begin position="6"/>
        <end position="25"/>
    </location>
</feature>
<evidence type="ECO:0000256" key="2">
    <source>
        <dbReference type="ARBA" id="ARBA00022630"/>
    </source>
</evidence>
<evidence type="ECO:0000256" key="3">
    <source>
        <dbReference type="ARBA" id="ARBA00022827"/>
    </source>
</evidence>
<evidence type="ECO:0000313" key="7">
    <source>
        <dbReference type="EMBL" id="CAA6821125.1"/>
    </source>
</evidence>
<comment type="cofactor">
    <cofactor evidence="1">
        <name>FAD</name>
        <dbReference type="ChEBI" id="CHEBI:57692"/>
    </cofactor>
</comment>
<dbReference type="SUPFAM" id="SSF51905">
    <property type="entry name" value="FAD/NAD(P)-binding domain"/>
    <property type="match status" value="1"/>
</dbReference>
<name>A0A6S6TPD8_9GAMM</name>